<reference evidence="3 4" key="1">
    <citation type="submission" date="2014-06" db="EMBL/GenBank/DDBJ databases">
        <authorList>
            <person name="Swart Estienne"/>
        </authorList>
    </citation>
    <scope>NUCLEOTIDE SEQUENCE [LARGE SCALE GENOMIC DNA]</scope>
    <source>
        <strain evidence="3 4">130c</strain>
    </source>
</reference>
<protein>
    <submittedName>
        <fullName evidence="3">Uncharacterized protein</fullName>
    </submittedName>
</protein>
<sequence>MSDSEQENRKLAVNEFKISQHFNLQEQDEQLLLFLFNFIRLDEEVLEIVELFYKNKSELVKHTNPDKKIIIDNILDFKDHATAIVGLNLNEYFDYIINRYSLRNSRHTLKFEELYQILKPWALYQSRQKDKLQAMVLGGVDSRGGHDVSQPGFYAHSDDYISDYMRQNSSYDNTAGKTFMIDDQFYSADQEAISMEKEHYKQQSQSIIRFKLAKHEQKIEETLLENCSDEANKKINVAQLQRVFRDLAYLCGFIVVTFEDVLANDFIMDNDHKQLKHSSTKAIEEFIKFAWLQEHNKLLKKVNKRQSCLKKSGKEWPDVGPIKDAPSFSEKDDKIVFFEDDLYEKERAKLQIYYMDFKKLILNFIDQEDNSSVVVDINNDFSQIESYNQNDGKNLDYIFSNMPLVVSHNQDPDEFDFIKENLERTLRQYQRLYEVADFRTEKERQFMSDLIKQLSTQLDQHQVNVAQKKALNQVVVYKGVQSFNQIEPKSKYEKSLQEIFYFYSRQHRVFCITFQEMWDDSIHMRNGEFIMFCREFGIKIQRERAVAIFNKTSDFRKPISFKQFVQLLDLLAVTLNEIKIDQLEKRLKMIKKLLAQHQKKIDHIKGKQEKIEPIKQPIKESGQLDEDGNEEDESQKTVRFDSQVQVKLIQGGVSDPAQAKKELEEMQDRINKIQQQSVQLEIEKDKIINEVSRCKAKKVDQCNQELMQQLELDYPQKYRAKMKGCAANPFQMKDLSYRINKLPDDILRKRMKLKVKSNSTADELKKKVEMMKQERLKRQHEREHSQQQEFRDQEMKKKKLFGQLFSDAETTSKISRATAKRDPSKAAIDSLVGKNDKESIPEEEQIKKKPAHPIFITLNDLEKMNVKQFNRNIRADFQPEEFLYDTEEEDDKDKKKKKKANKQQHSELAEKLKAKVQQKNSSLENSFESQPPQPKRSEQKRGGHQIANQSELVAGLKTHRALGAGGPIKAQSLIENPSGNPVSKLKNAPLTSRNHPANNKSQNDSLDLGYQSQNEKKSKKLVASINPKKLQQQSLDLSNKPLQGSLKASKSQQQLQQIVQSSQQPQMALALISKDKNQQYKTDKMRERANEIEKTTEKKNVQSMKDILKMHDRQVNKGLKVANKKQ</sequence>
<feature type="compositionally biased region" description="Basic and acidic residues" evidence="2">
    <location>
        <begin position="834"/>
        <end position="846"/>
    </location>
</feature>
<feature type="region of interest" description="Disordered" evidence="2">
    <location>
        <begin position="884"/>
        <end position="949"/>
    </location>
</feature>
<feature type="compositionally biased region" description="Low complexity" evidence="2">
    <location>
        <begin position="1042"/>
        <end position="1052"/>
    </location>
</feature>
<keyword evidence="1" id="KW-0175">Coiled coil</keyword>
<evidence type="ECO:0000313" key="3">
    <source>
        <dbReference type="EMBL" id="CDW81378.1"/>
    </source>
</evidence>
<feature type="region of interest" description="Disordered" evidence="2">
    <location>
        <begin position="610"/>
        <end position="636"/>
    </location>
</feature>
<feature type="compositionally biased region" description="Basic and acidic residues" evidence="2">
    <location>
        <begin position="904"/>
        <end position="913"/>
    </location>
</feature>
<feature type="region of interest" description="Disordered" evidence="2">
    <location>
        <begin position="969"/>
        <end position="1052"/>
    </location>
</feature>
<feature type="region of interest" description="Disordered" evidence="2">
    <location>
        <begin position="1074"/>
        <end position="1105"/>
    </location>
</feature>
<dbReference type="EMBL" id="CCKQ01009872">
    <property type="protein sequence ID" value="CDW81378.1"/>
    <property type="molecule type" value="Genomic_DNA"/>
</dbReference>
<name>A0A078AKR4_STYLE</name>
<dbReference type="OrthoDB" id="313045at2759"/>
<dbReference type="AlphaFoldDB" id="A0A078AKR4"/>
<feature type="coiled-coil region" evidence="1">
    <location>
        <begin position="656"/>
        <end position="690"/>
    </location>
</feature>
<feature type="compositionally biased region" description="Polar residues" evidence="2">
    <location>
        <begin position="1029"/>
        <end position="1041"/>
    </location>
</feature>
<gene>
    <name evidence="3" type="primary">Contig13864.g14795</name>
    <name evidence="3" type="ORF">STYLEM_10393</name>
</gene>
<organism evidence="3 4">
    <name type="scientific">Stylonychia lemnae</name>
    <name type="common">Ciliate</name>
    <dbReference type="NCBI Taxonomy" id="5949"/>
    <lineage>
        <taxon>Eukaryota</taxon>
        <taxon>Sar</taxon>
        <taxon>Alveolata</taxon>
        <taxon>Ciliophora</taxon>
        <taxon>Intramacronucleata</taxon>
        <taxon>Spirotrichea</taxon>
        <taxon>Stichotrichia</taxon>
        <taxon>Sporadotrichida</taxon>
        <taxon>Oxytrichidae</taxon>
        <taxon>Stylonychinae</taxon>
        <taxon>Stylonychia</taxon>
    </lineage>
</organism>
<feature type="region of interest" description="Disordered" evidence="2">
    <location>
        <begin position="772"/>
        <end position="793"/>
    </location>
</feature>
<accession>A0A078AKR4</accession>
<feature type="compositionally biased region" description="Acidic residues" evidence="2">
    <location>
        <begin position="623"/>
        <end position="633"/>
    </location>
</feature>
<evidence type="ECO:0000313" key="4">
    <source>
        <dbReference type="Proteomes" id="UP000039865"/>
    </source>
</evidence>
<proteinExistence type="predicted"/>
<feature type="region of interest" description="Disordered" evidence="2">
    <location>
        <begin position="814"/>
        <end position="846"/>
    </location>
</feature>
<feature type="compositionally biased region" description="Polar residues" evidence="2">
    <location>
        <begin position="917"/>
        <end position="930"/>
    </location>
</feature>
<keyword evidence="4" id="KW-1185">Reference proteome</keyword>
<dbReference type="Proteomes" id="UP000039865">
    <property type="component" value="Unassembled WGS sequence"/>
</dbReference>
<feature type="compositionally biased region" description="Polar residues" evidence="2">
    <location>
        <begin position="989"/>
        <end position="1013"/>
    </location>
</feature>
<evidence type="ECO:0000256" key="1">
    <source>
        <dbReference type="SAM" id="Coils"/>
    </source>
</evidence>
<dbReference type="InParanoid" id="A0A078AKR4"/>
<feature type="coiled-coil region" evidence="1">
    <location>
        <begin position="419"/>
        <end position="471"/>
    </location>
</feature>
<evidence type="ECO:0000256" key="2">
    <source>
        <dbReference type="SAM" id="MobiDB-lite"/>
    </source>
</evidence>